<dbReference type="PROSITE" id="PS50819">
    <property type="entry name" value="INTEIN_ENDONUCLEASE"/>
    <property type="match status" value="1"/>
</dbReference>
<keyword evidence="3" id="KW-1185">Reference proteome</keyword>
<keyword evidence="2" id="KW-0255">Endonuclease</keyword>
<accession>G7VEI1</accession>
<organism evidence="2 3">
    <name type="scientific">Pyrobaculum ferrireducens</name>
    <dbReference type="NCBI Taxonomy" id="1104324"/>
    <lineage>
        <taxon>Archaea</taxon>
        <taxon>Thermoproteota</taxon>
        <taxon>Thermoprotei</taxon>
        <taxon>Thermoproteales</taxon>
        <taxon>Thermoproteaceae</taxon>
        <taxon>Pyrobaculum</taxon>
    </lineage>
</organism>
<protein>
    <submittedName>
        <fullName evidence="2">rRNA intron-encoded homing endonuclease</fullName>
    </submittedName>
</protein>
<dbReference type="Proteomes" id="UP000005867">
    <property type="component" value="Chromosome"/>
</dbReference>
<dbReference type="InterPro" id="IPR027434">
    <property type="entry name" value="Homing_endonucl"/>
</dbReference>
<evidence type="ECO:0000313" key="3">
    <source>
        <dbReference type="Proteomes" id="UP000005867"/>
    </source>
</evidence>
<name>G7VEI1_9CREN</name>
<dbReference type="HOGENOM" id="CLU_1096744_0_0_2"/>
<sequence length="253" mass="28688">MGYIFDLSPVVYSKFDRRRGIKIPEKPSENLAEEVAIHLGDGYLFYDAKDHSYRYGIGLNPKTEVDYAKAVAELLGELYGYKPPVRNARIEIMSQAIGTFKHRVLKFPIGQRTGTEDLPLIEWILTDERYMQAFVRGLFDTEGSIKKISRTIGVVVKQRNKKTIEFYIKCLTTLGFKPKLYTWAEKERPIYAAVLLGRDEVKNLLYTIKPRNPTKTPPFLIFIPPTPASPSGMRATATGLPRVPGEEPGFCPV</sequence>
<proteinExistence type="predicted"/>
<dbReference type="InterPro" id="IPR004860">
    <property type="entry name" value="LAGLIDADG_dom"/>
</dbReference>
<gene>
    <name evidence="2" type="ORF">P186_0139</name>
</gene>
<keyword evidence="2" id="KW-0540">Nuclease</keyword>
<dbReference type="KEGG" id="pyr:P186_0139"/>
<dbReference type="Pfam" id="PF14528">
    <property type="entry name" value="LAGLIDADG_3"/>
    <property type="match status" value="1"/>
</dbReference>
<dbReference type="InterPro" id="IPR004042">
    <property type="entry name" value="Intein_endonuc_central"/>
</dbReference>
<keyword evidence="2" id="KW-0378">Hydrolase</keyword>
<evidence type="ECO:0000259" key="1">
    <source>
        <dbReference type="PROSITE" id="PS50819"/>
    </source>
</evidence>
<evidence type="ECO:0000313" key="2">
    <source>
        <dbReference type="EMBL" id="AET31605.1"/>
    </source>
</evidence>
<dbReference type="eggNOG" id="arCOG03158">
    <property type="taxonomic scope" value="Archaea"/>
</dbReference>
<feature type="domain" description="DOD-type homing endonuclease" evidence="1">
    <location>
        <begin position="74"/>
        <end position="176"/>
    </location>
</feature>
<reference evidence="2 3" key="1">
    <citation type="journal article" date="2012" name="J. Bacteriol.">
        <title>Complete genome sequence of strain 1860, a crenarchaeon of the genus pyrobaculum able to grow with various electron acceptors.</title>
        <authorList>
            <person name="Mardanov A.V."/>
            <person name="Gumerov V.M."/>
            <person name="Slobodkina G.B."/>
            <person name="Beletsky A.V."/>
            <person name="Bonch-Osmolovskaya E.A."/>
            <person name="Ravin N.V."/>
            <person name="Skryabin K.G."/>
        </authorList>
    </citation>
    <scope>NUCLEOTIDE SEQUENCE [LARGE SCALE GENOMIC DNA]</scope>
    <source>
        <strain evidence="2 3">1860</strain>
    </source>
</reference>
<dbReference type="EMBL" id="CP003098">
    <property type="protein sequence ID" value="AET31605.1"/>
    <property type="molecule type" value="Genomic_DNA"/>
</dbReference>
<dbReference type="AlphaFoldDB" id="G7VEI1"/>
<dbReference type="Gene3D" id="3.10.28.10">
    <property type="entry name" value="Homing endonucleases"/>
    <property type="match status" value="1"/>
</dbReference>
<dbReference type="GO" id="GO:0004519">
    <property type="term" value="F:endonuclease activity"/>
    <property type="evidence" value="ECO:0007669"/>
    <property type="project" value="UniProtKB-KW"/>
</dbReference>
<dbReference type="SUPFAM" id="SSF55608">
    <property type="entry name" value="Homing endonucleases"/>
    <property type="match status" value="1"/>
</dbReference>